<dbReference type="Pfam" id="PF11305">
    <property type="entry name" value="DUF3107"/>
    <property type="match status" value="1"/>
</dbReference>
<evidence type="ECO:0000313" key="1">
    <source>
        <dbReference type="EMBL" id="MBA8822975.1"/>
    </source>
</evidence>
<proteinExistence type="predicted"/>
<name>A0A839DUL9_9PSEU</name>
<dbReference type="RefSeq" id="WP_182542351.1">
    <property type="nucleotide sequence ID" value="NZ_JACGWZ010000001.1"/>
</dbReference>
<dbReference type="Proteomes" id="UP000569329">
    <property type="component" value="Unassembled WGS sequence"/>
</dbReference>
<evidence type="ECO:0000313" key="2">
    <source>
        <dbReference type="Proteomes" id="UP000569329"/>
    </source>
</evidence>
<protein>
    <recommendedName>
        <fullName evidence="3">DUF3107 domain-containing protein</fullName>
    </recommendedName>
</protein>
<dbReference type="AlphaFoldDB" id="A0A839DUL9"/>
<keyword evidence="2" id="KW-1185">Reference proteome</keyword>
<dbReference type="InterPro" id="IPR021456">
    <property type="entry name" value="DUF3107"/>
</dbReference>
<accession>A0A839DUL9</accession>
<gene>
    <name evidence="1" type="ORF">FHX42_000304</name>
</gene>
<comment type="caution">
    <text evidence="1">The sequence shown here is derived from an EMBL/GenBank/DDBJ whole genome shotgun (WGS) entry which is preliminary data.</text>
</comment>
<reference evidence="1 2" key="1">
    <citation type="submission" date="2020-07" db="EMBL/GenBank/DDBJ databases">
        <title>Sequencing the genomes of 1000 actinobacteria strains.</title>
        <authorList>
            <person name="Klenk H.-P."/>
        </authorList>
    </citation>
    <scope>NUCLEOTIDE SEQUENCE [LARGE SCALE GENOMIC DNA]</scope>
    <source>
        <strain evidence="1 2">DSM 45975</strain>
    </source>
</reference>
<evidence type="ECO:0008006" key="3">
    <source>
        <dbReference type="Google" id="ProtNLM"/>
    </source>
</evidence>
<organism evidence="1 2">
    <name type="scientific">Halosaccharopolyspora lacisalsi</name>
    <dbReference type="NCBI Taxonomy" id="1000566"/>
    <lineage>
        <taxon>Bacteria</taxon>
        <taxon>Bacillati</taxon>
        <taxon>Actinomycetota</taxon>
        <taxon>Actinomycetes</taxon>
        <taxon>Pseudonocardiales</taxon>
        <taxon>Pseudonocardiaceae</taxon>
        <taxon>Halosaccharopolyspora</taxon>
    </lineage>
</organism>
<dbReference type="EMBL" id="JACGWZ010000001">
    <property type="protein sequence ID" value="MBA8822975.1"/>
    <property type="molecule type" value="Genomic_DNA"/>
</dbReference>
<sequence length="75" mass="7854">MEVKIGIADNSRELTIASGQSQDEVESLVTDALGKSEGQLALTDEKGRRYVVPSAKIAYVEIGASSAPRVGFGVS</sequence>